<dbReference type="EMBL" id="JACCKA010000087">
    <property type="protein sequence ID" value="NZA27978.1"/>
    <property type="molecule type" value="Genomic_DNA"/>
</dbReference>
<dbReference type="Pfam" id="PF04214">
    <property type="entry name" value="DUF411"/>
    <property type="match status" value="1"/>
</dbReference>
<gene>
    <name evidence="1" type="ORF">H0E84_16485</name>
</gene>
<protein>
    <submittedName>
        <fullName evidence="1">DUF411 domain-containing protein</fullName>
    </submittedName>
</protein>
<name>A0A853JHT3_9GAMM</name>
<sequence length="123" mass="13271">MIVHKDPNCGCCSLWAEHMRRDGFEVELRDVDDLAAVRERAGVPAAKASCHTALVGDYFVEGHVPAADVRRLLAERPDALGITAPGMPLGSPGMEMPNGRTDAYSVELVHDDGSTTEFARHGE</sequence>
<accession>A0A853JHT3</accession>
<evidence type="ECO:0000313" key="2">
    <source>
        <dbReference type="Proteomes" id="UP000578091"/>
    </source>
</evidence>
<reference evidence="1 2" key="1">
    <citation type="submission" date="2020-07" db="EMBL/GenBank/DDBJ databases">
        <title>Luteimonas sp. SJ-92.</title>
        <authorList>
            <person name="Huang X.-X."/>
            <person name="Xu L."/>
            <person name="Sun J.-Q."/>
        </authorList>
    </citation>
    <scope>NUCLEOTIDE SEQUENCE [LARGE SCALE GENOMIC DNA]</scope>
    <source>
        <strain evidence="1 2">SJ-92</strain>
    </source>
</reference>
<organism evidence="1 2">
    <name type="scientific">Luteimonas salinisoli</name>
    <dbReference type="NCBI Taxonomy" id="2752307"/>
    <lineage>
        <taxon>Bacteria</taxon>
        <taxon>Pseudomonadati</taxon>
        <taxon>Pseudomonadota</taxon>
        <taxon>Gammaproteobacteria</taxon>
        <taxon>Lysobacterales</taxon>
        <taxon>Lysobacteraceae</taxon>
        <taxon>Luteimonas</taxon>
    </lineage>
</organism>
<proteinExistence type="predicted"/>
<keyword evidence="2" id="KW-1185">Reference proteome</keyword>
<dbReference type="AlphaFoldDB" id="A0A853JHT3"/>
<evidence type="ECO:0000313" key="1">
    <source>
        <dbReference type="EMBL" id="NZA27978.1"/>
    </source>
</evidence>
<comment type="caution">
    <text evidence="1">The sequence shown here is derived from an EMBL/GenBank/DDBJ whole genome shotgun (WGS) entry which is preliminary data.</text>
</comment>
<dbReference type="InterPro" id="IPR007332">
    <property type="entry name" value="DUF411"/>
</dbReference>
<dbReference type="Proteomes" id="UP000578091">
    <property type="component" value="Unassembled WGS sequence"/>
</dbReference>